<dbReference type="GO" id="GO:1990904">
    <property type="term" value="C:ribonucleoprotein complex"/>
    <property type="evidence" value="ECO:0007669"/>
    <property type="project" value="UniProtKB-KW"/>
</dbReference>
<dbReference type="GO" id="GO:0003735">
    <property type="term" value="F:structural constituent of ribosome"/>
    <property type="evidence" value="ECO:0007669"/>
    <property type="project" value="InterPro"/>
</dbReference>
<dbReference type="SUPFAM" id="SSF55282">
    <property type="entry name" value="RL5-like"/>
    <property type="match status" value="1"/>
</dbReference>
<dbReference type="EMBL" id="AP019363">
    <property type="protein sequence ID" value="BBH43081.1"/>
    <property type="molecule type" value="Genomic_DNA"/>
</dbReference>
<evidence type="ECO:0000256" key="1">
    <source>
        <dbReference type="ARBA" id="ARBA00008553"/>
    </source>
</evidence>
<dbReference type="InterPro" id="IPR002132">
    <property type="entry name" value="Ribosomal_uL5"/>
</dbReference>
<geneLocation type="plastid" evidence="5"/>
<keyword evidence="2 5" id="KW-0689">Ribosomal protein</keyword>
<dbReference type="InterPro" id="IPR022803">
    <property type="entry name" value="Ribosomal_uL5_dom_sf"/>
</dbReference>
<feature type="domain" description="Large ribosomal subunit protein uL5 C-terminal" evidence="4">
    <location>
        <begin position="105"/>
        <end position="196"/>
    </location>
</feature>
<dbReference type="AlphaFoldDB" id="A0A455RFZ2"/>
<comment type="similarity">
    <text evidence="1">Belongs to the universal ribosomal protein uL5 family.</text>
</comment>
<evidence type="ECO:0000313" key="5">
    <source>
        <dbReference type="EMBL" id="BBH43081.1"/>
    </source>
</evidence>
<keyword evidence="5" id="KW-0934">Plastid</keyword>
<dbReference type="PANTHER" id="PTHR11994">
    <property type="entry name" value="60S RIBOSOMAL PROTEIN L11-RELATED"/>
    <property type="match status" value="1"/>
</dbReference>
<dbReference type="Pfam" id="PF00673">
    <property type="entry name" value="Ribosomal_L5_C"/>
    <property type="match status" value="1"/>
</dbReference>
<evidence type="ECO:0000259" key="4">
    <source>
        <dbReference type="Pfam" id="PF00673"/>
    </source>
</evidence>
<dbReference type="Gene3D" id="3.30.1440.10">
    <property type="match status" value="1"/>
</dbReference>
<dbReference type="GO" id="GO:0005840">
    <property type="term" value="C:ribosome"/>
    <property type="evidence" value="ECO:0007669"/>
    <property type="project" value="UniProtKB-KW"/>
</dbReference>
<protein>
    <submittedName>
        <fullName evidence="5">Ribosomal protein L5</fullName>
    </submittedName>
</protein>
<gene>
    <name evidence="5" type="primary">rpl5</name>
</gene>
<sequence>MTSFYKIKIFNTNNNIDYSYNLTASIYSQYLIPIFKYLYNCKIISNFTKLLKINISTTFKSYTQNLEYIKEAIQEIYLITGQVPYLTKPKKNISNFNLSKNKGIIGATVNLNKKNKYIFLEKLITLILPKIKDFNGLSYTQFDKYGNFHFRLTSQYIFPEISILTTKYIKGFNIIFNLKNKNLATSKIFLNLLNFPLTF</sequence>
<reference evidence="5" key="1">
    <citation type="journal article" date="2019" name="Proc. Natl. Acad. Sci. U.S.A.">
        <title>Principles of plastid reductive evolution illuminated by nonphotosynthetic chrysophytes.</title>
        <authorList>
            <person name="Dorrell R.G."/>
            <person name="Azuma T."/>
            <person name="Nomura M."/>
            <person name="Audren de Kerdre G."/>
            <person name="Paoli L."/>
            <person name="Yang S."/>
            <person name="Bowler C."/>
            <person name="Ishii K."/>
            <person name="Miyashita H."/>
            <person name="Gile G.H."/>
            <person name="Kamikawa R."/>
        </authorList>
    </citation>
    <scope>NUCLEOTIDE SEQUENCE</scope>
    <source>
        <strain evidence="5">NIES-1846</strain>
    </source>
</reference>
<keyword evidence="3" id="KW-0687">Ribonucleoprotein</keyword>
<evidence type="ECO:0000256" key="3">
    <source>
        <dbReference type="ARBA" id="ARBA00023274"/>
    </source>
</evidence>
<accession>A0A455RFZ2</accession>
<name>A0A455RFZ2_9STRA</name>
<proteinExistence type="inferred from homology"/>
<dbReference type="GO" id="GO:0006412">
    <property type="term" value="P:translation"/>
    <property type="evidence" value="ECO:0007669"/>
    <property type="project" value="InterPro"/>
</dbReference>
<organism evidence="5">
    <name type="scientific">Spumella sp. NIES-1846</name>
    <dbReference type="NCBI Taxonomy" id="2490549"/>
    <lineage>
        <taxon>Eukaryota</taxon>
        <taxon>Sar</taxon>
        <taxon>Stramenopiles</taxon>
        <taxon>Ochrophyta</taxon>
        <taxon>Chrysophyceae</taxon>
        <taxon>Chromulinales</taxon>
        <taxon>Chromulinaceae</taxon>
        <taxon>Spumella</taxon>
    </lineage>
</organism>
<dbReference type="InterPro" id="IPR031309">
    <property type="entry name" value="Ribosomal_uL5_C"/>
</dbReference>
<evidence type="ECO:0000256" key="2">
    <source>
        <dbReference type="ARBA" id="ARBA00022980"/>
    </source>
</evidence>